<organism evidence="2 3">
    <name type="scientific">Rotaria magnacalcarata</name>
    <dbReference type="NCBI Taxonomy" id="392030"/>
    <lineage>
        <taxon>Eukaryota</taxon>
        <taxon>Metazoa</taxon>
        <taxon>Spiralia</taxon>
        <taxon>Gnathifera</taxon>
        <taxon>Rotifera</taxon>
        <taxon>Eurotatoria</taxon>
        <taxon>Bdelloidea</taxon>
        <taxon>Philodinida</taxon>
        <taxon>Philodinidae</taxon>
        <taxon>Rotaria</taxon>
    </lineage>
</organism>
<evidence type="ECO:0000256" key="1">
    <source>
        <dbReference type="SAM" id="MobiDB-lite"/>
    </source>
</evidence>
<reference evidence="2" key="1">
    <citation type="submission" date="2021-02" db="EMBL/GenBank/DDBJ databases">
        <authorList>
            <person name="Nowell W R."/>
        </authorList>
    </citation>
    <scope>NUCLEOTIDE SEQUENCE</scope>
</reference>
<feature type="compositionally biased region" description="Low complexity" evidence="1">
    <location>
        <begin position="8"/>
        <end position="20"/>
    </location>
</feature>
<proteinExistence type="predicted"/>
<name>A0A8S2UG17_9BILA</name>
<evidence type="ECO:0000313" key="3">
    <source>
        <dbReference type="Proteomes" id="UP000681720"/>
    </source>
</evidence>
<dbReference type="EMBL" id="CAJOBJ010043123">
    <property type="protein sequence ID" value="CAF4336602.1"/>
    <property type="molecule type" value="Genomic_DNA"/>
</dbReference>
<feature type="non-terminal residue" evidence="2">
    <location>
        <position position="1"/>
    </location>
</feature>
<gene>
    <name evidence="2" type="ORF">GIL414_LOCUS27366</name>
</gene>
<comment type="caution">
    <text evidence="2">The sequence shown here is derived from an EMBL/GenBank/DDBJ whole genome shotgun (WGS) entry which is preliminary data.</text>
</comment>
<sequence length="54" mass="5762">PDNANIYSRSLGSGSDSGGSEYNEGIDDSDLQVNWPQIRKALAKALGQLFCSTD</sequence>
<accession>A0A8S2UG17</accession>
<dbReference type="Proteomes" id="UP000681720">
    <property type="component" value="Unassembled WGS sequence"/>
</dbReference>
<dbReference type="AlphaFoldDB" id="A0A8S2UG17"/>
<evidence type="ECO:0000313" key="2">
    <source>
        <dbReference type="EMBL" id="CAF4336602.1"/>
    </source>
</evidence>
<feature type="region of interest" description="Disordered" evidence="1">
    <location>
        <begin position="1"/>
        <end position="29"/>
    </location>
</feature>
<protein>
    <submittedName>
        <fullName evidence="2">Uncharacterized protein</fullName>
    </submittedName>
</protein>